<dbReference type="InterPro" id="IPR001412">
    <property type="entry name" value="aa-tRNA-synth_I_CS"/>
</dbReference>
<dbReference type="OrthoDB" id="9807503at2"/>
<dbReference type="GO" id="GO:0000049">
    <property type="term" value="F:tRNA binding"/>
    <property type="evidence" value="ECO:0007669"/>
    <property type="project" value="InterPro"/>
</dbReference>
<feature type="short sequence motif" description="'HIGH' region" evidence="10">
    <location>
        <begin position="9"/>
        <end position="19"/>
    </location>
</feature>
<dbReference type="PATRIC" id="fig|1225564.3.peg.4223"/>
<dbReference type="GO" id="GO:0004818">
    <property type="term" value="F:glutamate-tRNA ligase activity"/>
    <property type="evidence" value="ECO:0007669"/>
    <property type="project" value="UniProtKB-UniRule"/>
</dbReference>
<dbReference type="GO" id="GO:0005524">
    <property type="term" value="F:ATP binding"/>
    <property type="evidence" value="ECO:0007669"/>
    <property type="project" value="UniProtKB-UniRule"/>
</dbReference>
<dbReference type="Pfam" id="PF00749">
    <property type="entry name" value="tRNA-synt_1c"/>
    <property type="match status" value="1"/>
</dbReference>
<keyword evidence="4 10" id="KW-0963">Cytoplasm</keyword>
<accession>A0A0H1RI94</accession>
<proteinExistence type="inferred from homology"/>
<dbReference type="InterPro" id="IPR014729">
    <property type="entry name" value="Rossmann-like_a/b/a_fold"/>
</dbReference>
<evidence type="ECO:0000256" key="1">
    <source>
        <dbReference type="ARBA" id="ARBA00004496"/>
    </source>
</evidence>
<dbReference type="InterPro" id="IPR000924">
    <property type="entry name" value="Glu/Gln-tRNA-synth"/>
</dbReference>
<dbReference type="CDD" id="cd00808">
    <property type="entry name" value="GluRS_core"/>
    <property type="match status" value="1"/>
</dbReference>
<evidence type="ECO:0000256" key="6">
    <source>
        <dbReference type="ARBA" id="ARBA00022741"/>
    </source>
</evidence>
<keyword evidence="7 10" id="KW-0067">ATP-binding</keyword>
<dbReference type="RefSeq" id="WP_047187209.1">
    <property type="nucleotide sequence ID" value="NZ_LCYG01000004.1"/>
</dbReference>
<dbReference type="InterPro" id="IPR033910">
    <property type="entry name" value="GluRS_core"/>
</dbReference>
<dbReference type="PRINTS" id="PR00987">
    <property type="entry name" value="TRNASYNTHGLU"/>
</dbReference>
<dbReference type="SUPFAM" id="SSF52374">
    <property type="entry name" value="Nucleotidylyl transferase"/>
    <property type="match status" value="1"/>
</dbReference>
<comment type="subcellular location">
    <subcellularLocation>
        <location evidence="1 10">Cytoplasm</location>
    </subcellularLocation>
</comment>
<dbReference type="PANTHER" id="PTHR43311">
    <property type="entry name" value="GLUTAMATE--TRNA LIGASE"/>
    <property type="match status" value="1"/>
</dbReference>
<evidence type="ECO:0000256" key="9">
    <source>
        <dbReference type="ARBA" id="ARBA00023146"/>
    </source>
</evidence>
<evidence type="ECO:0000259" key="11">
    <source>
        <dbReference type="Pfam" id="PF00749"/>
    </source>
</evidence>
<evidence type="ECO:0000256" key="5">
    <source>
        <dbReference type="ARBA" id="ARBA00022598"/>
    </source>
</evidence>
<dbReference type="GO" id="GO:0005829">
    <property type="term" value="C:cytosol"/>
    <property type="evidence" value="ECO:0007669"/>
    <property type="project" value="TreeGrafter"/>
</dbReference>
<evidence type="ECO:0000256" key="3">
    <source>
        <dbReference type="ARBA" id="ARBA00011245"/>
    </source>
</evidence>
<keyword evidence="8 10" id="KW-0648">Protein biosynthesis</keyword>
<dbReference type="EC" id="6.1.1.17" evidence="10"/>
<dbReference type="FunFam" id="3.40.50.620:FF:000007">
    <property type="entry name" value="Glutamate--tRNA ligase"/>
    <property type="match status" value="1"/>
</dbReference>
<dbReference type="EMBL" id="LCYG01000004">
    <property type="protein sequence ID" value="KLK94903.1"/>
    <property type="molecule type" value="Genomic_DNA"/>
</dbReference>
<comment type="caution">
    <text evidence="10">Lacks conserved residue(s) required for the propagation of feature annotation.</text>
</comment>
<dbReference type="AlphaFoldDB" id="A0A0H1RI94"/>
<dbReference type="STRING" id="1225564.AA309_01520"/>
<keyword evidence="5 10" id="KW-0436">Ligase</keyword>
<dbReference type="NCBIfam" id="TIGR00464">
    <property type="entry name" value="gltX_bact"/>
    <property type="match status" value="1"/>
</dbReference>
<dbReference type="InterPro" id="IPR045462">
    <property type="entry name" value="aa-tRNA-synth_I_cd-bd"/>
</dbReference>
<keyword evidence="6 10" id="KW-0547">Nucleotide-binding</keyword>
<evidence type="ECO:0000256" key="8">
    <source>
        <dbReference type="ARBA" id="ARBA00022917"/>
    </source>
</evidence>
<evidence type="ECO:0000313" key="14">
    <source>
        <dbReference type="Proteomes" id="UP000035489"/>
    </source>
</evidence>
<evidence type="ECO:0000256" key="10">
    <source>
        <dbReference type="HAMAP-Rule" id="MF_00022"/>
    </source>
</evidence>
<keyword evidence="9 10" id="KW-0030">Aminoacyl-tRNA synthetase</keyword>
<dbReference type="SUPFAM" id="SSF48163">
    <property type="entry name" value="An anticodon-binding domain of class I aminoacyl-tRNA synthetases"/>
    <property type="match status" value="1"/>
</dbReference>
<dbReference type="Gene3D" id="3.40.50.620">
    <property type="entry name" value="HUPs"/>
    <property type="match status" value="1"/>
</dbReference>
<comment type="subunit">
    <text evidence="3 10">Monomer.</text>
</comment>
<comment type="function">
    <text evidence="10">Catalyzes the attachment of glutamate to tRNA(Glu) in a two-step reaction: glutamate is first activated by ATP to form Glu-AMP and then transferred to the acceptor end of tRNA(Glu).</text>
</comment>
<comment type="catalytic activity">
    <reaction evidence="10">
        <text>tRNA(Glu) + L-glutamate + ATP = L-glutamyl-tRNA(Glu) + AMP + diphosphate</text>
        <dbReference type="Rhea" id="RHEA:23540"/>
        <dbReference type="Rhea" id="RHEA-COMP:9663"/>
        <dbReference type="Rhea" id="RHEA-COMP:9680"/>
        <dbReference type="ChEBI" id="CHEBI:29985"/>
        <dbReference type="ChEBI" id="CHEBI:30616"/>
        <dbReference type="ChEBI" id="CHEBI:33019"/>
        <dbReference type="ChEBI" id="CHEBI:78442"/>
        <dbReference type="ChEBI" id="CHEBI:78520"/>
        <dbReference type="ChEBI" id="CHEBI:456215"/>
        <dbReference type="EC" id="6.1.1.17"/>
    </reaction>
</comment>
<evidence type="ECO:0000256" key="2">
    <source>
        <dbReference type="ARBA" id="ARBA00007894"/>
    </source>
</evidence>
<evidence type="ECO:0000313" key="13">
    <source>
        <dbReference type="EMBL" id="KLK94903.1"/>
    </source>
</evidence>
<comment type="caution">
    <text evidence="13">The sequence shown here is derived from an EMBL/GenBank/DDBJ whole genome shotgun (WGS) entry which is preliminary data.</text>
</comment>
<dbReference type="Pfam" id="PF19269">
    <property type="entry name" value="Anticodon_2"/>
    <property type="match status" value="1"/>
</dbReference>
<dbReference type="InterPro" id="IPR004527">
    <property type="entry name" value="Glu-tRNA-ligase_bac/mito"/>
</dbReference>
<dbReference type="PANTHER" id="PTHR43311:SF2">
    <property type="entry name" value="GLUTAMATE--TRNA LIGASE, MITOCHONDRIAL-RELATED"/>
    <property type="match status" value="1"/>
</dbReference>
<dbReference type="HAMAP" id="MF_00022">
    <property type="entry name" value="Glu_tRNA_synth_type1"/>
    <property type="match status" value="1"/>
</dbReference>
<evidence type="ECO:0000256" key="4">
    <source>
        <dbReference type="ARBA" id="ARBA00022490"/>
    </source>
</evidence>
<gene>
    <name evidence="10" type="primary">gltX</name>
    <name evidence="13" type="ORF">AA309_01520</name>
</gene>
<dbReference type="Proteomes" id="UP000035489">
    <property type="component" value="Unassembled WGS sequence"/>
</dbReference>
<dbReference type="PROSITE" id="PS00178">
    <property type="entry name" value="AA_TRNA_LIGASE_I"/>
    <property type="match status" value="1"/>
</dbReference>
<feature type="binding site" evidence="10">
    <location>
        <position position="241"/>
    </location>
    <ligand>
        <name>ATP</name>
        <dbReference type="ChEBI" id="CHEBI:30616"/>
    </ligand>
</feature>
<dbReference type="InterPro" id="IPR020751">
    <property type="entry name" value="aa-tRNA-synth_I_codon-bd_sub2"/>
</dbReference>
<keyword evidence="14" id="KW-1185">Reference proteome</keyword>
<evidence type="ECO:0000256" key="7">
    <source>
        <dbReference type="ARBA" id="ARBA00022840"/>
    </source>
</evidence>
<dbReference type="InterPro" id="IPR020058">
    <property type="entry name" value="Glu/Gln-tRNA-synth_Ib_cat-dom"/>
</dbReference>
<feature type="domain" description="Glutamyl/glutaminyl-tRNA synthetase class Ib catalytic" evidence="11">
    <location>
        <begin position="3"/>
        <end position="305"/>
    </location>
</feature>
<dbReference type="Gene3D" id="1.10.10.350">
    <property type="match status" value="1"/>
</dbReference>
<reference evidence="13 14" key="1">
    <citation type="submission" date="2015-05" db="EMBL/GenBank/DDBJ databases">
        <title>Draft genome sequence of Microvirga vignae strain BR3299, a novel nitrogen fixing bacteria isolated from Brazil semi-aired region.</title>
        <authorList>
            <person name="Zilli J.E."/>
            <person name="Passos S.R."/>
            <person name="Leite J."/>
            <person name="Baldani J.I."/>
            <person name="Xavier G.R."/>
            <person name="Rumjaneck N.G."/>
            <person name="Simoes-Araujo J.L."/>
        </authorList>
    </citation>
    <scope>NUCLEOTIDE SEQUENCE [LARGE SCALE GENOMIC DNA]</scope>
    <source>
        <strain evidence="13 14">BR3299</strain>
    </source>
</reference>
<protein>
    <recommendedName>
        <fullName evidence="10">Glutamate--tRNA ligase</fullName>
        <ecNumber evidence="10">6.1.1.17</ecNumber>
    </recommendedName>
    <alternativeName>
        <fullName evidence="10">Glutamyl-tRNA synthetase</fullName>
        <shortName evidence="10">GluRS</shortName>
    </alternativeName>
</protein>
<dbReference type="InterPro" id="IPR008925">
    <property type="entry name" value="aa_tRNA-synth_I_cd-bd_sf"/>
</dbReference>
<comment type="similarity">
    <text evidence="2 10">Belongs to the class-I aminoacyl-tRNA synthetase family. Glutamate--tRNA ligase type 1 subfamily.</text>
</comment>
<name>A0A0H1RI94_9HYPH</name>
<feature type="short sequence motif" description="'KMSKS' region" evidence="10">
    <location>
        <begin position="238"/>
        <end position="242"/>
    </location>
</feature>
<dbReference type="InterPro" id="IPR049940">
    <property type="entry name" value="GluQ/Sye"/>
</dbReference>
<organism evidence="13 14">
    <name type="scientific">Microvirga vignae</name>
    <dbReference type="NCBI Taxonomy" id="1225564"/>
    <lineage>
        <taxon>Bacteria</taxon>
        <taxon>Pseudomonadati</taxon>
        <taxon>Pseudomonadota</taxon>
        <taxon>Alphaproteobacteria</taxon>
        <taxon>Hyphomicrobiales</taxon>
        <taxon>Methylobacteriaceae</taxon>
        <taxon>Microvirga</taxon>
    </lineage>
</organism>
<dbReference type="GO" id="GO:0006424">
    <property type="term" value="P:glutamyl-tRNA aminoacylation"/>
    <property type="evidence" value="ECO:0007669"/>
    <property type="project" value="UniProtKB-UniRule"/>
</dbReference>
<dbReference type="GO" id="GO:0008270">
    <property type="term" value="F:zinc ion binding"/>
    <property type="evidence" value="ECO:0007669"/>
    <property type="project" value="InterPro"/>
</dbReference>
<evidence type="ECO:0000259" key="12">
    <source>
        <dbReference type="Pfam" id="PF19269"/>
    </source>
</evidence>
<sequence length="476" mass="53172">MTVVTRFAPSPTGFLHIGGGRTALFNWLYAKRHGGKMLLRIEDTDRERSTEAAIAAILDGLTWLGLDWDGDVVYQFSRAARHREVAETLLAQGRAYYCYATQQELEEMRETARKEGRPLRYDGRWRDRDPSEAPKDVKPVIRLKAPAEGETVVEDEVQGRVVWQNKDLDDLVLLRSDGTPTYMLAVVVDDHDMGVTHVIRGDDHLTNAARQTQIYQAMGWDVPKMAHIPLIHGPDGAKLSKRHGALGVEAYRSMGYLPEALRNYLVRLGWSHGDQEIFSTQEMIDAFDLESIGRSPARFDFAKLENLNGYYMRQADDERLVNALEDLLPELGGDEHHLGRKFTPALRDKLIAAMPGLKERAKTLVELLDSAYYLYAQRPLRLDEKAAGLLADGRARLAGITEKLQTVSDWNAQSVEAVIREHAEAIGAKLGQVAQPLRAALTGRATSPGLFDVMAVLGKDETLLRLQDQLKDAPAA</sequence>
<feature type="domain" description="Aminoacyl-tRNA synthetase class I anticodon-binding" evidence="12">
    <location>
        <begin position="343"/>
        <end position="469"/>
    </location>
</feature>